<dbReference type="AlphaFoldDB" id="A0A2U1Q0M9"/>
<protein>
    <submittedName>
        <fullName evidence="1">Uncharacterized protein</fullName>
    </submittedName>
</protein>
<proteinExistence type="predicted"/>
<accession>A0A2U1Q0M9</accession>
<dbReference type="EMBL" id="PKPP01000534">
    <property type="protein sequence ID" value="PWA91579.1"/>
    <property type="molecule type" value="Genomic_DNA"/>
</dbReference>
<gene>
    <name evidence="1" type="ORF">CTI12_AA007860</name>
</gene>
<keyword evidence="2" id="KW-1185">Reference proteome</keyword>
<organism evidence="1 2">
    <name type="scientific">Artemisia annua</name>
    <name type="common">Sweet wormwood</name>
    <dbReference type="NCBI Taxonomy" id="35608"/>
    <lineage>
        <taxon>Eukaryota</taxon>
        <taxon>Viridiplantae</taxon>
        <taxon>Streptophyta</taxon>
        <taxon>Embryophyta</taxon>
        <taxon>Tracheophyta</taxon>
        <taxon>Spermatophyta</taxon>
        <taxon>Magnoliopsida</taxon>
        <taxon>eudicotyledons</taxon>
        <taxon>Gunneridae</taxon>
        <taxon>Pentapetalae</taxon>
        <taxon>asterids</taxon>
        <taxon>campanulids</taxon>
        <taxon>Asterales</taxon>
        <taxon>Asteraceae</taxon>
        <taxon>Asteroideae</taxon>
        <taxon>Anthemideae</taxon>
        <taxon>Artemisiinae</taxon>
        <taxon>Artemisia</taxon>
    </lineage>
</organism>
<dbReference type="OrthoDB" id="1729447at2759"/>
<sequence length="76" mass="7951">MAANFTAPLEKKPARAFRPTRGRIIAKIFGEIAETLVSAASRAVGYFGIIKKNDASAAVASPITTVVVDGQDGKAF</sequence>
<dbReference type="Proteomes" id="UP000245207">
    <property type="component" value="Unassembled WGS sequence"/>
</dbReference>
<evidence type="ECO:0000313" key="1">
    <source>
        <dbReference type="EMBL" id="PWA91579.1"/>
    </source>
</evidence>
<comment type="caution">
    <text evidence="1">The sequence shown here is derived from an EMBL/GenBank/DDBJ whole genome shotgun (WGS) entry which is preliminary data.</text>
</comment>
<name>A0A2U1Q0M9_ARTAN</name>
<evidence type="ECO:0000313" key="2">
    <source>
        <dbReference type="Proteomes" id="UP000245207"/>
    </source>
</evidence>
<reference evidence="1 2" key="1">
    <citation type="journal article" date="2018" name="Mol. Plant">
        <title>The genome of Artemisia annua provides insight into the evolution of Asteraceae family and artemisinin biosynthesis.</title>
        <authorList>
            <person name="Shen Q."/>
            <person name="Zhang L."/>
            <person name="Liao Z."/>
            <person name="Wang S."/>
            <person name="Yan T."/>
            <person name="Shi P."/>
            <person name="Liu M."/>
            <person name="Fu X."/>
            <person name="Pan Q."/>
            <person name="Wang Y."/>
            <person name="Lv Z."/>
            <person name="Lu X."/>
            <person name="Zhang F."/>
            <person name="Jiang W."/>
            <person name="Ma Y."/>
            <person name="Chen M."/>
            <person name="Hao X."/>
            <person name="Li L."/>
            <person name="Tang Y."/>
            <person name="Lv G."/>
            <person name="Zhou Y."/>
            <person name="Sun X."/>
            <person name="Brodelius P.E."/>
            <person name="Rose J.K.C."/>
            <person name="Tang K."/>
        </authorList>
    </citation>
    <scope>NUCLEOTIDE SEQUENCE [LARGE SCALE GENOMIC DNA]</scope>
    <source>
        <strain evidence="2">cv. Huhao1</strain>
        <tissue evidence="1">Leaf</tissue>
    </source>
</reference>